<gene>
    <name evidence="2" type="ORF">UFOPK1835_01177</name>
</gene>
<dbReference type="EMBL" id="CAEZUP010000047">
    <property type="protein sequence ID" value="CAB4612382.1"/>
    <property type="molecule type" value="Genomic_DNA"/>
</dbReference>
<protein>
    <submittedName>
        <fullName evidence="2">Unannotated protein</fullName>
    </submittedName>
</protein>
<dbReference type="SUPFAM" id="SSF53756">
    <property type="entry name" value="UDP-Glycosyltransferase/glycogen phosphorylase"/>
    <property type="match status" value="1"/>
</dbReference>
<dbReference type="CDD" id="cd03801">
    <property type="entry name" value="GT4_PimA-like"/>
    <property type="match status" value="1"/>
</dbReference>
<feature type="domain" description="Glycosyl transferase family 1" evidence="1">
    <location>
        <begin position="179"/>
        <end position="350"/>
    </location>
</feature>
<evidence type="ECO:0000313" key="2">
    <source>
        <dbReference type="EMBL" id="CAB4612382.1"/>
    </source>
</evidence>
<dbReference type="GO" id="GO:0016758">
    <property type="term" value="F:hexosyltransferase activity"/>
    <property type="evidence" value="ECO:0007669"/>
    <property type="project" value="TreeGrafter"/>
</dbReference>
<dbReference type="PANTHER" id="PTHR45947:SF3">
    <property type="entry name" value="SULFOQUINOVOSYL TRANSFERASE SQD2"/>
    <property type="match status" value="1"/>
</dbReference>
<dbReference type="PANTHER" id="PTHR45947">
    <property type="entry name" value="SULFOQUINOVOSYL TRANSFERASE SQD2"/>
    <property type="match status" value="1"/>
</dbReference>
<reference evidence="2" key="1">
    <citation type="submission" date="2020-05" db="EMBL/GenBank/DDBJ databases">
        <authorList>
            <person name="Chiriac C."/>
            <person name="Salcher M."/>
            <person name="Ghai R."/>
            <person name="Kavagutti S V."/>
        </authorList>
    </citation>
    <scope>NUCLEOTIDE SEQUENCE</scope>
</reference>
<dbReference type="AlphaFoldDB" id="A0A6J6HFB6"/>
<dbReference type="InterPro" id="IPR050194">
    <property type="entry name" value="Glycosyltransferase_grp1"/>
</dbReference>
<dbReference type="Gene3D" id="3.40.50.2000">
    <property type="entry name" value="Glycogen Phosphorylase B"/>
    <property type="match status" value="2"/>
</dbReference>
<evidence type="ECO:0000259" key="1">
    <source>
        <dbReference type="Pfam" id="PF00534"/>
    </source>
</evidence>
<organism evidence="2">
    <name type="scientific">freshwater metagenome</name>
    <dbReference type="NCBI Taxonomy" id="449393"/>
    <lineage>
        <taxon>unclassified sequences</taxon>
        <taxon>metagenomes</taxon>
        <taxon>ecological metagenomes</taxon>
    </lineage>
</organism>
<sequence length="376" mass="40254">MKHLLVTNDFPPKVGGIQSYLWELWRRLPADSTTVLTTPHEGSASFDAQQPIRIERDRARVLLPTKALARRVDALATEVGADLVLLDPAVPLGIIGPWLEHPYGVVLHGAEVTVPGRLPVLGRMLGGVLRGAQVVIAAGGYPAAEARRCAGRDLPTVIIPPGVDPHRFTPLGLDDRRIARIGLGLDPDAPIILGLSRLVPRKGFDVLIEAGAVLAERHPGLQIVLAGSGRDRQRLERRARRLGSPVRFLGRVDDDDLSSLLSSCDVFAMLCRDRWGGLEQEGFGIVFLEAAAAGVASVAGRSGGSAEAVEDGVTGVVVQQPKDVGEVVAALDRLLEDTELRSAFGRAGRLRAESAFTYDRLAAELHASLERLGMNP</sequence>
<dbReference type="InterPro" id="IPR001296">
    <property type="entry name" value="Glyco_trans_1"/>
</dbReference>
<name>A0A6J6HFB6_9ZZZZ</name>
<accession>A0A6J6HFB6</accession>
<proteinExistence type="predicted"/>
<dbReference type="Pfam" id="PF00534">
    <property type="entry name" value="Glycos_transf_1"/>
    <property type="match status" value="1"/>
</dbReference>